<protein>
    <submittedName>
        <fullName evidence="6">AMP-binding protein</fullName>
    </submittedName>
</protein>
<organism evidence="6 7">
    <name type="scientific">Niallia endozanthoxylica</name>
    <dbReference type="NCBI Taxonomy" id="2036016"/>
    <lineage>
        <taxon>Bacteria</taxon>
        <taxon>Bacillati</taxon>
        <taxon>Bacillota</taxon>
        <taxon>Bacilli</taxon>
        <taxon>Bacillales</taxon>
        <taxon>Bacillaceae</taxon>
        <taxon>Niallia</taxon>
    </lineage>
</organism>
<dbReference type="RefSeq" id="WP_150439292.1">
    <property type="nucleotide sequence ID" value="NZ_VYKL01000014.1"/>
</dbReference>
<dbReference type="Proteomes" id="UP000326671">
    <property type="component" value="Unassembled WGS sequence"/>
</dbReference>
<keyword evidence="7" id="KW-1185">Reference proteome</keyword>
<keyword evidence="2" id="KW-0436">Ligase</keyword>
<dbReference type="InterPro" id="IPR020845">
    <property type="entry name" value="AMP-binding_CS"/>
</dbReference>
<evidence type="ECO:0000256" key="3">
    <source>
        <dbReference type="SAM" id="Phobius"/>
    </source>
</evidence>
<proteinExistence type="inferred from homology"/>
<dbReference type="PANTHER" id="PTHR43201:SF5">
    <property type="entry name" value="MEDIUM-CHAIN ACYL-COA LIGASE ACSF2, MITOCHONDRIAL"/>
    <property type="match status" value="1"/>
</dbReference>
<dbReference type="GO" id="GO:0031956">
    <property type="term" value="F:medium-chain fatty acid-CoA ligase activity"/>
    <property type="evidence" value="ECO:0007669"/>
    <property type="project" value="TreeGrafter"/>
</dbReference>
<evidence type="ECO:0000256" key="2">
    <source>
        <dbReference type="ARBA" id="ARBA00022598"/>
    </source>
</evidence>
<dbReference type="InterPro" id="IPR000873">
    <property type="entry name" value="AMP-dep_synth/lig_dom"/>
</dbReference>
<dbReference type="SUPFAM" id="SSF56801">
    <property type="entry name" value="Acetyl-CoA synthetase-like"/>
    <property type="match status" value="1"/>
</dbReference>
<dbReference type="EMBL" id="VYKL01000014">
    <property type="protein sequence ID" value="KAA9027065.1"/>
    <property type="molecule type" value="Genomic_DNA"/>
</dbReference>
<dbReference type="AlphaFoldDB" id="A0A5J5HYN0"/>
<evidence type="ECO:0000256" key="1">
    <source>
        <dbReference type="ARBA" id="ARBA00006432"/>
    </source>
</evidence>
<feature type="domain" description="AMP-binding enzyme C-terminal" evidence="5">
    <location>
        <begin position="479"/>
        <end position="556"/>
    </location>
</feature>
<dbReference type="Pfam" id="PF13193">
    <property type="entry name" value="AMP-binding_C"/>
    <property type="match status" value="1"/>
</dbReference>
<evidence type="ECO:0000313" key="6">
    <source>
        <dbReference type="EMBL" id="KAA9027065.1"/>
    </source>
</evidence>
<comment type="similarity">
    <text evidence="1">Belongs to the ATP-dependent AMP-binding enzyme family.</text>
</comment>
<name>A0A5J5HYN0_9BACI</name>
<keyword evidence="3" id="KW-1133">Transmembrane helix</keyword>
<dbReference type="InterPro" id="IPR025110">
    <property type="entry name" value="AMP-bd_C"/>
</dbReference>
<sequence length="577" mass="65678">MESIEIRRTKFEERSKNWNPEPIQNLFFRMTETYKENVYIIGEEQSWTYNETKNLSIKLAAGLMDLGVRRGDHIALIFPNYPEFIFSKLGSAIAGCITVPLNYRLKKEELSYLISQSDSSYIITLDRWNQFDYVSILKELCPEVFEGKQSSTFPNLKRIIVFSPEGKTYEGTTDFYELIHSIADNQSNEFLVRYEKDSNDHVLDVTDIMYTSGTTSLPKGVLVTHDMIWRSALGTSISRGYQEGRRIFVPIPFYHCFGYIVGLVAVSMVGGCIIIQHDFEEYKALSIIEKHRVEDILCVPTIGLRLLNAYRLKEYDISSLKSMYCAGSEVPAHIWKSLKEDMGIEELNTGYGMTEIAAGVLQTDPTDELYYLNQYVGRPIPGGHVGLKELNGKNIEFKVTDLDTGEILSFGKEGELICRGPMVTKGYYNKPEETLKTIDSDGWLHTGDLGVIDENGYISLTGRIKEIYRIGAENVAPKEIEDIITSHPKVNQAYVIGVPCPLMGEVGMAWIVLEQGESATKEEMLSYVSDKLARFKIPKYIRFVTQEELPINGTGKIQKFKLKEWYLDEKETIKSVF</sequence>
<reference evidence="6 7" key="1">
    <citation type="submission" date="2019-09" db="EMBL/GenBank/DDBJ databases">
        <title>Whole genome sequences of isolates from the Mars Exploration Rovers.</title>
        <authorList>
            <person name="Seuylemezian A."/>
            <person name="Vaishampayan P."/>
        </authorList>
    </citation>
    <scope>NUCLEOTIDE SEQUENCE [LARGE SCALE GENOMIC DNA]</scope>
    <source>
        <strain evidence="6 7">MER_TA_151</strain>
    </source>
</reference>
<evidence type="ECO:0000259" key="5">
    <source>
        <dbReference type="Pfam" id="PF13193"/>
    </source>
</evidence>
<dbReference type="Gene3D" id="3.40.50.980">
    <property type="match status" value="2"/>
</dbReference>
<evidence type="ECO:0000259" key="4">
    <source>
        <dbReference type="Pfam" id="PF00501"/>
    </source>
</evidence>
<dbReference type="Gene3D" id="3.30.300.30">
    <property type="match status" value="1"/>
</dbReference>
<dbReference type="PROSITE" id="PS00455">
    <property type="entry name" value="AMP_BINDING"/>
    <property type="match status" value="1"/>
</dbReference>
<dbReference type="GO" id="GO:0006631">
    <property type="term" value="P:fatty acid metabolic process"/>
    <property type="evidence" value="ECO:0007669"/>
    <property type="project" value="TreeGrafter"/>
</dbReference>
<comment type="caution">
    <text evidence="6">The sequence shown here is derived from an EMBL/GenBank/DDBJ whole genome shotgun (WGS) entry which is preliminary data.</text>
</comment>
<gene>
    <name evidence="6" type="ORF">F4V44_07070</name>
</gene>
<accession>A0A5J5HYN0</accession>
<dbReference type="Gene3D" id="2.30.38.10">
    <property type="entry name" value="Luciferase, Domain 3"/>
    <property type="match status" value="1"/>
</dbReference>
<dbReference type="Pfam" id="PF00501">
    <property type="entry name" value="AMP-binding"/>
    <property type="match status" value="1"/>
</dbReference>
<dbReference type="InterPro" id="IPR045851">
    <property type="entry name" value="AMP-bd_C_sf"/>
</dbReference>
<feature type="transmembrane region" description="Helical" evidence="3">
    <location>
        <begin position="252"/>
        <end position="275"/>
    </location>
</feature>
<keyword evidence="3" id="KW-0812">Transmembrane</keyword>
<dbReference type="PANTHER" id="PTHR43201">
    <property type="entry name" value="ACYL-COA SYNTHETASE"/>
    <property type="match status" value="1"/>
</dbReference>
<evidence type="ECO:0000313" key="7">
    <source>
        <dbReference type="Proteomes" id="UP000326671"/>
    </source>
</evidence>
<dbReference type="OrthoDB" id="9803968at2"/>
<feature type="domain" description="AMP-dependent synthetase/ligase" evidence="4">
    <location>
        <begin position="31"/>
        <end position="428"/>
    </location>
</feature>
<keyword evidence="3" id="KW-0472">Membrane</keyword>